<dbReference type="PRINTS" id="PR00449">
    <property type="entry name" value="RASTRNSFRMNG"/>
</dbReference>
<evidence type="ECO:0000313" key="3">
    <source>
        <dbReference type="EMBL" id="KAL0477326.1"/>
    </source>
</evidence>
<sequence>MVQVCRTFKDFFCQEEIWRKTWYNFHPFSVGIINSNFYSHYSRLRCLKPKYYPNMKNKEIRVVLFGLDQSGKSSLAIRFISDYIPSAYDSTIEDAYGKNVFLKDGLQIRLIIIDTGGSPEYSPLRDSQITTSDCFLVVYAIDNLKSFLSINEYVHDIRFHDQEQIKTSPIFIVGAKSDKINSRKVPLQEAIDFSRSIGCRHFETSAYHKDNVDDVFLEIAAEGIHNIKMRMIYDKLLTGEPFVFKEEVDPLYLSRLYSQK</sequence>
<dbReference type="InterPro" id="IPR001806">
    <property type="entry name" value="Small_GTPase"/>
</dbReference>
<dbReference type="Gene3D" id="3.40.50.300">
    <property type="entry name" value="P-loop containing nucleotide triphosphate hydrolases"/>
    <property type="match status" value="1"/>
</dbReference>
<dbReference type="Proteomes" id="UP001431209">
    <property type="component" value="Unassembled WGS sequence"/>
</dbReference>
<dbReference type="SMART" id="SM00174">
    <property type="entry name" value="RHO"/>
    <property type="match status" value="1"/>
</dbReference>
<dbReference type="NCBIfam" id="TIGR00231">
    <property type="entry name" value="small_GTP"/>
    <property type="match status" value="1"/>
</dbReference>
<evidence type="ECO:0000313" key="4">
    <source>
        <dbReference type="Proteomes" id="UP001431209"/>
    </source>
</evidence>
<keyword evidence="2" id="KW-0342">GTP-binding</keyword>
<dbReference type="GO" id="GO:0003924">
    <property type="term" value="F:GTPase activity"/>
    <property type="evidence" value="ECO:0007669"/>
    <property type="project" value="InterPro"/>
</dbReference>
<dbReference type="SMART" id="SM00175">
    <property type="entry name" value="RAB"/>
    <property type="match status" value="1"/>
</dbReference>
<dbReference type="GO" id="GO:0005525">
    <property type="term" value="F:GTP binding"/>
    <property type="evidence" value="ECO:0007669"/>
    <property type="project" value="UniProtKB-KW"/>
</dbReference>
<dbReference type="InterPro" id="IPR005225">
    <property type="entry name" value="Small_GTP-bd"/>
</dbReference>
<protein>
    <submittedName>
        <fullName evidence="3">H-RAS</fullName>
    </submittedName>
</protein>
<proteinExistence type="predicted"/>
<accession>A0AAW2YIN5</accession>
<gene>
    <name evidence="3" type="ORF">AKO1_005255</name>
</gene>
<keyword evidence="1" id="KW-0547">Nucleotide-binding</keyword>
<organism evidence="3 4">
    <name type="scientific">Acrasis kona</name>
    <dbReference type="NCBI Taxonomy" id="1008807"/>
    <lineage>
        <taxon>Eukaryota</taxon>
        <taxon>Discoba</taxon>
        <taxon>Heterolobosea</taxon>
        <taxon>Tetramitia</taxon>
        <taxon>Eutetramitia</taxon>
        <taxon>Acrasidae</taxon>
        <taxon>Acrasis</taxon>
    </lineage>
</organism>
<dbReference type="PROSITE" id="PS51421">
    <property type="entry name" value="RAS"/>
    <property type="match status" value="1"/>
</dbReference>
<name>A0AAW2YIN5_9EUKA</name>
<evidence type="ECO:0000256" key="2">
    <source>
        <dbReference type="ARBA" id="ARBA00023134"/>
    </source>
</evidence>
<keyword evidence="4" id="KW-1185">Reference proteome</keyword>
<dbReference type="SUPFAM" id="SSF52540">
    <property type="entry name" value="P-loop containing nucleoside triphosphate hydrolases"/>
    <property type="match status" value="1"/>
</dbReference>
<dbReference type="EMBL" id="JAOPGA020000166">
    <property type="protein sequence ID" value="KAL0477326.1"/>
    <property type="molecule type" value="Genomic_DNA"/>
</dbReference>
<dbReference type="PANTHER" id="PTHR24070">
    <property type="entry name" value="RAS, DI-RAS, AND RHEB FAMILY MEMBERS OF SMALL GTPASE SUPERFAMILY"/>
    <property type="match status" value="1"/>
</dbReference>
<dbReference type="InterPro" id="IPR027417">
    <property type="entry name" value="P-loop_NTPase"/>
</dbReference>
<dbReference type="InterPro" id="IPR020849">
    <property type="entry name" value="Small_GTPase_Ras-type"/>
</dbReference>
<dbReference type="PROSITE" id="PS51419">
    <property type="entry name" value="RAB"/>
    <property type="match status" value="1"/>
</dbReference>
<evidence type="ECO:0000256" key="1">
    <source>
        <dbReference type="ARBA" id="ARBA00022741"/>
    </source>
</evidence>
<dbReference type="GO" id="GO:0007165">
    <property type="term" value="P:signal transduction"/>
    <property type="evidence" value="ECO:0007669"/>
    <property type="project" value="InterPro"/>
</dbReference>
<dbReference type="SMART" id="SM00173">
    <property type="entry name" value="RAS"/>
    <property type="match status" value="1"/>
</dbReference>
<reference evidence="3 4" key="1">
    <citation type="submission" date="2024-03" db="EMBL/GenBank/DDBJ databases">
        <title>The Acrasis kona genome and developmental transcriptomes reveal deep origins of eukaryotic multicellular pathways.</title>
        <authorList>
            <person name="Sheikh S."/>
            <person name="Fu C.-J."/>
            <person name="Brown M.W."/>
            <person name="Baldauf S.L."/>
        </authorList>
    </citation>
    <scope>NUCLEOTIDE SEQUENCE [LARGE SCALE GENOMIC DNA]</scope>
    <source>
        <strain evidence="3 4">ATCC MYA-3509</strain>
    </source>
</reference>
<comment type="caution">
    <text evidence="3">The sequence shown here is derived from an EMBL/GenBank/DDBJ whole genome shotgun (WGS) entry which is preliminary data.</text>
</comment>
<dbReference type="GO" id="GO:0016020">
    <property type="term" value="C:membrane"/>
    <property type="evidence" value="ECO:0007669"/>
    <property type="project" value="InterPro"/>
</dbReference>
<dbReference type="AlphaFoldDB" id="A0AAW2YIN5"/>
<dbReference type="Pfam" id="PF00071">
    <property type="entry name" value="Ras"/>
    <property type="match status" value="1"/>
</dbReference>